<keyword evidence="5" id="KW-0653">Protein transport</keyword>
<reference evidence="12 13" key="1">
    <citation type="submission" date="2019-07" db="EMBL/GenBank/DDBJ databases">
        <title>Annotation for the trematode Paragonimus westermani.</title>
        <authorList>
            <person name="Choi Y.-J."/>
        </authorList>
    </citation>
    <scope>NUCLEOTIDE SEQUENCE [LARGE SCALE GENOMIC DNA]</scope>
    <source>
        <strain evidence="12">180907_Pwestermani</strain>
    </source>
</reference>
<feature type="compositionally biased region" description="Basic and acidic residues" evidence="9">
    <location>
        <begin position="199"/>
        <end position="211"/>
    </location>
</feature>
<evidence type="ECO:0000256" key="5">
    <source>
        <dbReference type="ARBA" id="ARBA00022927"/>
    </source>
</evidence>
<keyword evidence="3" id="KW-0813">Transport</keyword>
<dbReference type="PROSITE" id="PS50192">
    <property type="entry name" value="T_SNARE"/>
    <property type="match status" value="1"/>
</dbReference>
<dbReference type="PANTHER" id="PTHR15959">
    <property type="entry name" value="SYNTAXIN-18"/>
    <property type="match status" value="1"/>
</dbReference>
<name>A0A8T0DP23_9TREM</name>
<evidence type="ECO:0000256" key="9">
    <source>
        <dbReference type="SAM" id="MobiDB-lite"/>
    </source>
</evidence>
<evidence type="ECO:0000256" key="10">
    <source>
        <dbReference type="SAM" id="Phobius"/>
    </source>
</evidence>
<dbReference type="Proteomes" id="UP000699462">
    <property type="component" value="Unassembled WGS sequence"/>
</dbReference>
<dbReference type="PANTHER" id="PTHR15959:SF0">
    <property type="entry name" value="SYNTAXIN-18"/>
    <property type="match status" value="1"/>
</dbReference>
<feature type="domain" description="T-SNARE coiled-coil homology" evidence="11">
    <location>
        <begin position="252"/>
        <end position="314"/>
    </location>
</feature>
<feature type="transmembrane region" description="Helical" evidence="10">
    <location>
        <begin position="323"/>
        <end position="343"/>
    </location>
</feature>
<keyword evidence="7" id="KW-0175">Coiled coil</keyword>
<evidence type="ECO:0000313" key="12">
    <source>
        <dbReference type="EMBL" id="KAF8569370.1"/>
    </source>
</evidence>
<dbReference type="GO" id="GO:0031201">
    <property type="term" value="C:SNARE complex"/>
    <property type="evidence" value="ECO:0007669"/>
    <property type="project" value="TreeGrafter"/>
</dbReference>
<evidence type="ECO:0000259" key="11">
    <source>
        <dbReference type="PROSITE" id="PS50192"/>
    </source>
</evidence>
<protein>
    <recommendedName>
        <fullName evidence="11">t-SNARE coiled-coil homology domain-containing protein</fullName>
    </recommendedName>
</protein>
<evidence type="ECO:0000256" key="1">
    <source>
        <dbReference type="ARBA" id="ARBA00004211"/>
    </source>
</evidence>
<keyword evidence="13" id="KW-1185">Reference proteome</keyword>
<sequence>MSCDISRIFRTFVRALETTGECRLRGAHLKQRKSSRSFSFSNRAASLRKNLRMLADYIRRVQKLTGDCVGNKFKQKTLADLTEQVTTLIGHCGALLVQLKEISDLDDQSGAPLTQDRMQTRQHRQAVSESLEEELNRLRRLRDLELLASDRLMTITRLTCVSAFQLERQRHLLELTGSLAAGVRSVPSARLTTSSTAHGPEHTEDSALHSDHQVRNYGDQHGVTESERHATDDSHLTENERQVFETENRTMYEHLSEQRDELNLVARAITEIGKLNQALSTHLTEQLETTQQMGTVFATSTENVRQGNEMLRSALSTKASVQFWILFTMIVLTFSLHFLDWYYP</sequence>
<dbReference type="EMBL" id="JTDF01001922">
    <property type="protein sequence ID" value="KAF8569370.1"/>
    <property type="molecule type" value="Genomic_DNA"/>
</dbReference>
<feature type="region of interest" description="Disordered" evidence="9">
    <location>
        <begin position="190"/>
        <end position="211"/>
    </location>
</feature>
<proteinExistence type="inferred from homology"/>
<evidence type="ECO:0000256" key="2">
    <source>
        <dbReference type="ARBA" id="ARBA00009063"/>
    </source>
</evidence>
<dbReference type="AlphaFoldDB" id="A0A8T0DP23"/>
<dbReference type="Gene3D" id="1.20.5.110">
    <property type="match status" value="1"/>
</dbReference>
<comment type="caution">
    <text evidence="12">The sequence shown here is derived from an EMBL/GenBank/DDBJ whole genome shotgun (WGS) entry which is preliminary data.</text>
</comment>
<accession>A0A8T0DP23</accession>
<evidence type="ECO:0000256" key="7">
    <source>
        <dbReference type="ARBA" id="ARBA00023054"/>
    </source>
</evidence>
<evidence type="ECO:0000313" key="13">
    <source>
        <dbReference type="Proteomes" id="UP000699462"/>
    </source>
</evidence>
<dbReference type="GO" id="GO:0015031">
    <property type="term" value="P:protein transport"/>
    <property type="evidence" value="ECO:0007669"/>
    <property type="project" value="UniProtKB-KW"/>
</dbReference>
<comment type="subcellular location">
    <subcellularLocation>
        <location evidence="1">Membrane</location>
        <topology evidence="1">Single-pass type IV membrane protein</topology>
    </subcellularLocation>
</comment>
<comment type="similarity">
    <text evidence="2">Belongs to the syntaxin family.</text>
</comment>
<gene>
    <name evidence="12" type="ORF">P879_04102</name>
</gene>
<dbReference type="InterPro" id="IPR000727">
    <property type="entry name" value="T_SNARE_dom"/>
</dbReference>
<organism evidence="12 13">
    <name type="scientific">Paragonimus westermani</name>
    <dbReference type="NCBI Taxonomy" id="34504"/>
    <lineage>
        <taxon>Eukaryota</taxon>
        <taxon>Metazoa</taxon>
        <taxon>Spiralia</taxon>
        <taxon>Lophotrochozoa</taxon>
        <taxon>Platyhelminthes</taxon>
        <taxon>Trematoda</taxon>
        <taxon>Digenea</taxon>
        <taxon>Plagiorchiida</taxon>
        <taxon>Troglotremata</taxon>
        <taxon>Troglotrematidae</taxon>
        <taxon>Paragonimus</taxon>
    </lineage>
</organism>
<evidence type="ECO:0000256" key="4">
    <source>
        <dbReference type="ARBA" id="ARBA00022692"/>
    </source>
</evidence>
<keyword evidence="6 10" id="KW-1133">Transmembrane helix</keyword>
<keyword evidence="4 10" id="KW-0812">Transmembrane</keyword>
<evidence type="ECO:0000256" key="6">
    <source>
        <dbReference type="ARBA" id="ARBA00022989"/>
    </source>
</evidence>
<dbReference type="GO" id="GO:0006890">
    <property type="term" value="P:retrograde vesicle-mediated transport, Golgi to endoplasmic reticulum"/>
    <property type="evidence" value="ECO:0007669"/>
    <property type="project" value="TreeGrafter"/>
</dbReference>
<evidence type="ECO:0000256" key="3">
    <source>
        <dbReference type="ARBA" id="ARBA00022448"/>
    </source>
</evidence>
<dbReference type="OrthoDB" id="342981at2759"/>
<dbReference type="GO" id="GO:0005783">
    <property type="term" value="C:endoplasmic reticulum"/>
    <property type="evidence" value="ECO:0007669"/>
    <property type="project" value="TreeGrafter"/>
</dbReference>
<keyword evidence="8 10" id="KW-0472">Membrane</keyword>
<evidence type="ECO:0000256" key="8">
    <source>
        <dbReference type="ARBA" id="ARBA00023136"/>
    </source>
</evidence>